<proteinExistence type="predicted"/>
<dbReference type="Proteomes" id="UP000325161">
    <property type="component" value="Chromosome"/>
</dbReference>
<evidence type="ECO:0000313" key="3">
    <source>
        <dbReference type="EMBL" id="QEI06810.1"/>
    </source>
</evidence>
<dbReference type="OrthoDB" id="9794445at2"/>
<dbReference type="InterPro" id="IPR013094">
    <property type="entry name" value="AB_hydrolase_3"/>
</dbReference>
<reference evidence="3 4" key="1">
    <citation type="submission" date="2019-08" db="EMBL/GenBank/DDBJ databases">
        <title>Amphibian skin-associated Pigmentiphaga: genome sequence and occurrence across geography and hosts.</title>
        <authorList>
            <person name="Bletz M.C."/>
            <person name="Bunk B."/>
            <person name="Sproeer C."/>
            <person name="Biwer P."/>
            <person name="Reiter S."/>
            <person name="Rabemananjara F.C.E."/>
            <person name="Schulz S."/>
            <person name="Overmann J."/>
            <person name="Vences M."/>
        </authorList>
    </citation>
    <scope>NUCLEOTIDE SEQUENCE [LARGE SCALE GENOMIC DNA]</scope>
    <source>
        <strain evidence="3 4">Mada1488</strain>
    </source>
</reference>
<dbReference type="PANTHER" id="PTHR48081">
    <property type="entry name" value="AB HYDROLASE SUPERFAMILY PROTEIN C4A8.06C"/>
    <property type="match status" value="1"/>
</dbReference>
<dbReference type="KEGG" id="pacr:FXN63_13930"/>
<dbReference type="AlphaFoldDB" id="A0A5C0B114"/>
<keyword evidence="1 3" id="KW-0378">Hydrolase</keyword>
<dbReference type="GO" id="GO:0016787">
    <property type="term" value="F:hydrolase activity"/>
    <property type="evidence" value="ECO:0007669"/>
    <property type="project" value="UniProtKB-KW"/>
</dbReference>
<dbReference type="RefSeq" id="WP_148815787.1">
    <property type="nucleotide sequence ID" value="NZ_CP043046.1"/>
</dbReference>
<dbReference type="PANTHER" id="PTHR48081:SF8">
    <property type="entry name" value="ALPHA_BETA HYDROLASE FOLD-3 DOMAIN-CONTAINING PROTEIN-RELATED"/>
    <property type="match status" value="1"/>
</dbReference>
<evidence type="ECO:0000259" key="2">
    <source>
        <dbReference type="Pfam" id="PF07859"/>
    </source>
</evidence>
<evidence type="ECO:0000256" key="1">
    <source>
        <dbReference type="ARBA" id="ARBA00022801"/>
    </source>
</evidence>
<evidence type="ECO:0000313" key="4">
    <source>
        <dbReference type="Proteomes" id="UP000325161"/>
    </source>
</evidence>
<keyword evidence="4" id="KW-1185">Reference proteome</keyword>
<dbReference type="Gene3D" id="3.40.50.1820">
    <property type="entry name" value="alpha/beta hydrolase"/>
    <property type="match status" value="1"/>
</dbReference>
<organism evidence="3 4">
    <name type="scientific">Pigmentiphaga aceris</name>
    <dbReference type="NCBI Taxonomy" id="1940612"/>
    <lineage>
        <taxon>Bacteria</taxon>
        <taxon>Pseudomonadati</taxon>
        <taxon>Pseudomonadota</taxon>
        <taxon>Betaproteobacteria</taxon>
        <taxon>Burkholderiales</taxon>
        <taxon>Alcaligenaceae</taxon>
        <taxon>Pigmentiphaga</taxon>
    </lineage>
</organism>
<sequence>MREPRFPSLQHPRPLAPKAADLINRIHRAGRAPFWQRTPEDARDFYEKSSPILDLNPAPVADVRSVLIPVAGGQIDGRLYTGTGTDVSKPTPLLIYSHGGGFTLGGLESFDSICRMLANGLQARVLSLDYRLAPTHRFPTAADDVFNAWRWVWDRAEQLGIDRTRIAGMGDSAGGTLTAQAAIRARDAGMQMLAHVLVYPGTCAWQDTPSHAAYGDGYLLDTQTVKWFFGNYLRDDADRKDWRFAVLDAPHLAGLPPCLLQLAECDPLVDEGIAYANRLDEAGVQVDMTMYEGMAHAFYNMGGALAASRQAHRDTVAWLSERFNRF</sequence>
<dbReference type="InterPro" id="IPR050300">
    <property type="entry name" value="GDXG_lipolytic_enzyme"/>
</dbReference>
<gene>
    <name evidence="3" type="ORF">FXN63_13930</name>
</gene>
<name>A0A5C0B114_9BURK</name>
<dbReference type="Pfam" id="PF07859">
    <property type="entry name" value="Abhydrolase_3"/>
    <property type="match status" value="1"/>
</dbReference>
<accession>A0A5C0B114</accession>
<dbReference type="EMBL" id="CP043046">
    <property type="protein sequence ID" value="QEI06810.1"/>
    <property type="molecule type" value="Genomic_DNA"/>
</dbReference>
<protein>
    <submittedName>
        <fullName evidence="3">Alpha/beta hydrolase</fullName>
    </submittedName>
</protein>
<dbReference type="InterPro" id="IPR029058">
    <property type="entry name" value="AB_hydrolase_fold"/>
</dbReference>
<feature type="domain" description="Alpha/beta hydrolase fold-3" evidence="2">
    <location>
        <begin position="94"/>
        <end position="299"/>
    </location>
</feature>
<dbReference type="SUPFAM" id="SSF53474">
    <property type="entry name" value="alpha/beta-Hydrolases"/>
    <property type="match status" value="1"/>
</dbReference>